<evidence type="ECO:0000313" key="2">
    <source>
        <dbReference type="EMBL" id="SHM73648.1"/>
    </source>
</evidence>
<organism evidence="2 3">
    <name type="scientific">Flavobacterium saccharophilum</name>
    <dbReference type="NCBI Taxonomy" id="29534"/>
    <lineage>
        <taxon>Bacteria</taxon>
        <taxon>Pseudomonadati</taxon>
        <taxon>Bacteroidota</taxon>
        <taxon>Flavobacteriia</taxon>
        <taxon>Flavobacteriales</taxon>
        <taxon>Flavobacteriaceae</taxon>
        <taxon>Flavobacterium</taxon>
    </lineage>
</organism>
<accession>A0A1M7L710</accession>
<dbReference type="STRING" id="29534.SAMN05444366_3966"/>
<sequence length="226" mass="26306">MQEEITKHSKKIYKTVKNTEHTFGEKVKEIIVEICIIVFAVTISIWFHSMSEKSHQREEAREFLTDLNQDLNQDILLMETYSTRLKSFNKNLEKVNQYKSDYEEFKKLKINPLPPFINRETSTGDYDGFKSSGKIGYIENKKLKSAILKYYQQNMLRLANAEKFFGNLSVETSLRVTDKGMESLIDDSNITRLNILGGISTEIVQVYDQQIKAAKEIIKEIEKETK</sequence>
<dbReference type="AlphaFoldDB" id="A0A1M7L710"/>
<feature type="transmembrane region" description="Helical" evidence="1">
    <location>
        <begin position="30"/>
        <end position="47"/>
    </location>
</feature>
<dbReference type="EMBL" id="FRBY01000006">
    <property type="protein sequence ID" value="SHM73648.1"/>
    <property type="molecule type" value="Genomic_DNA"/>
</dbReference>
<dbReference type="Proteomes" id="UP000184121">
    <property type="component" value="Unassembled WGS sequence"/>
</dbReference>
<reference evidence="3" key="1">
    <citation type="submission" date="2016-11" db="EMBL/GenBank/DDBJ databases">
        <authorList>
            <person name="Varghese N."/>
            <person name="Submissions S."/>
        </authorList>
    </citation>
    <scope>NUCLEOTIDE SEQUENCE [LARGE SCALE GENOMIC DNA]</scope>
    <source>
        <strain evidence="3">DSM 1811</strain>
    </source>
</reference>
<keyword evidence="1" id="KW-0472">Membrane</keyword>
<dbReference type="OrthoDB" id="874372at2"/>
<dbReference type="Pfam" id="PF19578">
    <property type="entry name" value="DUF6090"/>
    <property type="match status" value="1"/>
</dbReference>
<keyword evidence="3" id="KW-1185">Reference proteome</keyword>
<proteinExistence type="predicted"/>
<dbReference type="InterPro" id="IPR045749">
    <property type="entry name" value="DUF6090"/>
</dbReference>
<name>A0A1M7L710_9FLAO</name>
<gene>
    <name evidence="2" type="ORF">SAMN05444366_3966</name>
</gene>
<evidence type="ECO:0000256" key="1">
    <source>
        <dbReference type="SAM" id="Phobius"/>
    </source>
</evidence>
<keyword evidence="1" id="KW-0812">Transmembrane</keyword>
<keyword evidence="1" id="KW-1133">Transmembrane helix</keyword>
<evidence type="ECO:0000313" key="3">
    <source>
        <dbReference type="Proteomes" id="UP000184121"/>
    </source>
</evidence>
<protein>
    <submittedName>
        <fullName evidence="2">Uncharacterized protein</fullName>
    </submittedName>
</protein>
<dbReference type="RefSeq" id="WP_072975155.1">
    <property type="nucleotide sequence ID" value="NZ_FRBY01000006.1"/>
</dbReference>